<comment type="cofactor">
    <cofactor evidence="2">
        <name>Mg(2+)</name>
        <dbReference type="ChEBI" id="CHEBI:18420"/>
    </cofactor>
</comment>
<keyword evidence="11" id="KW-0460">Magnesium</keyword>
<dbReference type="OrthoDB" id="412748at2759"/>
<dbReference type="GO" id="GO:0005524">
    <property type="term" value="F:ATP binding"/>
    <property type="evidence" value="ECO:0007669"/>
    <property type="project" value="UniProtKB-KW"/>
</dbReference>
<dbReference type="Proteomes" id="UP000541444">
    <property type="component" value="Unassembled WGS sequence"/>
</dbReference>
<dbReference type="CDD" id="cd05402">
    <property type="entry name" value="NT_PAP_TUTase"/>
    <property type="match status" value="1"/>
</dbReference>
<keyword evidence="7" id="KW-0808">Transferase</keyword>
<dbReference type="GO" id="GO:0006397">
    <property type="term" value="P:mRNA processing"/>
    <property type="evidence" value="ECO:0007669"/>
    <property type="project" value="UniProtKB-KW"/>
</dbReference>
<dbReference type="Gene3D" id="1.10.1410.10">
    <property type="match status" value="1"/>
</dbReference>
<evidence type="ECO:0000256" key="13">
    <source>
        <dbReference type="ARBA" id="ARBA00048830"/>
    </source>
</evidence>
<comment type="similarity">
    <text evidence="4">Belongs to the poly(A) polymerase family.</text>
</comment>
<evidence type="ECO:0000259" key="17">
    <source>
        <dbReference type="Pfam" id="PF20750"/>
    </source>
</evidence>
<reference evidence="18 19" key="1">
    <citation type="journal article" date="2020" name="IScience">
        <title>Genome Sequencing of the Endangered Kingdonia uniflora (Circaeasteraceae, Ranunculales) Reveals Potential Mechanisms of Evolutionary Specialization.</title>
        <authorList>
            <person name="Sun Y."/>
            <person name="Deng T."/>
            <person name="Zhang A."/>
            <person name="Moore M.J."/>
            <person name="Landis J.B."/>
            <person name="Lin N."/>
            <person name="Zhang H."/>
            <person name="Zhang X."/>
            <person name="Huang J."/>
            <person name="Zhang X."/>
            <person name="Sun H."/>
            <person name="Wang H."/>
        </authorList>
    </citation>
    <scope>NUCLEOTIDE SEQUENCE [LARGE SCALE GENOMIC DNA]</scope>
    <source>
        <strain evidence="18">TB1705</strain>
        <tissue evidence="18">Leaf</tissue>
    </source>
</reference>
<keyword evidence="19" id="KW-1185">Reference proteome</keyword>
<dbReference type="EC" id="2.7.7.19" evidence="5"/>
<keyword evidence="12" id="KW-0539">Nucleus</keyword>
<evidence type="ECO:0000256" key="3">
    <source>
        <dbReference type="ARBA" id="ARBA00004123"/>
    </source>
</evidence>
<comment type="caution">
    <text evidence="18">The sequence shown here is derived from an EMBL/GenBank/DDBJ whole genome shotgun (WGS) entry which is preliminary data.</text>
</comment>
<dbReference type="GO" id="GO:0005634">
    <property type="term" value="C:nucleus"/>
    <property type="evidence" value="ECO:0007669"/>
    <property type="project" value="UniProtKB-SubCell"/>
</dbReference>
<feature type="domain" description="Poly(A) polymerase RNA-binding" evidence="15">
    <location>
        <begin position="427"/>
        <end position="501"/>
    </location>
</feature>
<feature type="compositionally biased region" description="Basic and acidic residues" evidence="14">
    <location>
        <begin position="513"/>
        <end position="525"/>
    </location>
</feature>
<evidence type="ECO:0000256" key="10">
    <source>
        <dbReference type="ARBA" id="ARBA00022840"/>
    </source>
</evidence>
<evidence type="ECO:0000256" key="7">
    <source>
        <dbReference type="ARBA" id="ARBA00022679"/>
    </source>
</evidence>
<evidence type="ECO:0000256" key="4">
    <source>
        <dbReference type="ARBA" id="ARBA00010912"/>
    </source>
</evidence>
<evidence type="ECO:0000313" key="19">
    <source>
        <dbReference type="Proteomes" id="UP000541444"/>
    </source>
</evidence>
<feature type="region of interest" description="Disordered" evidence="14">
    <location>
        <begin position="501"/>
        <end position="556"/>
    </location>
</feature>
<dbReference type="FunFam" id="3.30.70.590:FF:000002">
    <property type="entry name" value="Nuclear poly(A) polymerase 4"/>
    <property type="match status" value="1"/>
</dbReference>
<dbReference type="AlphaFoldDB" id="A0A7J7NAE1"/>
<proteinExistence type="inferred from homology"/>
<comment type="catalytic activity">
    <reaction evidence="13">
        <text>RNA(n) + ATP = RNA(n)-3'-adenine ribonucleotide + diphosphate</text>
        <dbReference type="Rhea" id="RHEA:11332"/>
        <dbReference type="Rhea" id="RHEA-COMP:14527"/>
        <dbReference type="Rhea" id="RHEA-COMP:17347"/>
        <dbReference type="ChEBI" id="CHEBI:30616"/>
        <dbReference type="ChEBI" id="CHEBI:33019"/>
        <dbReference type="ChEBI" id="CHEBI:140395"/>
        <dbReference type="ChEBI" id="CHEBI:173115"/>
        <dbReference type="EC" id="2.7.7.19"/>
    </reaction>
</comment>
<feature type="region of interest" description="Disordered" evidence="14">
    <location>
        <begin position="656"/>
        <end position="686"/>
    </location>
</feature>
<dbReference type="GO" id="GO:0031123">
    <property type="term" value="P:RNA 3'-end processing"/>
    <property type="evidence" value="ECO:0007669"/>
    <property type="project" value="InterPro"/>
</dbReference>
<evidence type="ECO:0000256" key="12">
    <source>
        <dbReference type="ARBA" id="ARBA00023242"/>
    </source>
</evidence>
<dbReference type="Pfam" id="PF04926">
    <property type="entry name" value="PAP_RNA-bind"/>
    <property type="match status" value="2"/>
</dbReference>
<evidence type="ECO:0000313" key="18">
    <source>
        <dbReference type="EMBL" id="KAF6164239.1"/>
    </source>
</evidence>
<feature type="domain" description="Poly(A) polymerase nucleotidyltransferase" evidence="17">
    <location>
        <begin position="22"/>
        <end position="216"/>
    </location>
</feature>
<dbReference type="EMBL" id="JACGCM010000938">
    <property type="protein sequence ID" value="KAF6164239.1"/>
    <property type="molecule type" value="Genomic_DNA"/>
</dbReference>
<dbReference type="FunFam" id="1.10.1410.10:FF:000001">
    <property type="entry name" value="Putative poly(A) polymerase gamma"/>
    <property type="match status" value="1"/>
</dbReference>
<accession>A0A7J7NAE1</accession>
<dbReference type="PANTHER" id="PTHR10682">
    <property type="entry name" value="POLY A POLYMERASE"/>
    <property type="match status" value="1"/>
</dbReference>
<comment type="subcellular location">
    <subcellularLocation>
        <location evidence="3">Nucleus</location>
    </subcellularLocation>
</comment>
<feature type="compositionally biased region" description="Low complexity" evidence="14">
    <location>
        <begin position="673"/>
        <end position="686"/>
    </location>
</feature>
<evidence type="ECO:0000256" key="2">
    <source>
        <dbReference type="ARBA" id="ARBA00001946"/>
    </source>
</evidence>
<evidence type="ECO:0000256" key="11">
    <source>
        <dbReference type="ARBA" id="ARBA00022842"/>
    </source>
</evidence>
<dbReference type="InterPro" id="IPR007010">
    <property type="entry name" value="PolA_pol_RNA-bd_dom"/>
</dbReference>
<gene>
    <name evidence="18" type="ORF">GIB67_010209</name>
</gene>
<evidence type="ECO:0000259" key="16">
    <source>
        <dbReference type="Pfam" id="PF04928"/>
    </source>
</evidence>
<keyword evidence="8" id="KW-0479">Metal-binding</keyword>
<organism evidence="18 19">
    <name type="scientific">Kingdonia uniflora</name>
    <dbReference type="NCBI Taxonomy" id="39325"/>
    <lineage>
        <taxon>Eukaryota</taxon>
        <taxon>Viridiplantae</taxon>
        <taxon>Streptophyta</taxon>
        <taxon>Embryophyta</taxon>
        <taxon>Tracheophyta</taxon>
        <taxon>Spermatophyta</taxon>
        <taxon>Magnoliopsida</taxon>
        <taxon>Ranunculales</taxon>
        <taxon>Circaeasteraceae</taxon>
        <taxon>Kingdonia</taxon>
    </lineage>
</organism>
<keyword evidence="9" id="KW-0547">Nucleotide-binding</keyword>
<dbReference type="InterPro" id="IPR048840">
    <property type="entry name" value="PolA_pol_NTPase"/>
</dbReference>
<evidence type="ECO:0000256" key="9">
    <source>
        <dbReference type="ARBA" id="ARBA00022741"/>
    </source>
</evidence>
<dbReference type="InterPro" id="IPR043519">
    <property type="entry name" value="NT_sf"/>
</dbReference>
<evidence type="ECO:0000256" key="8">
    <source>
        <dbReference type="ARBA" id="ARBA00022723"/>
    </source>
</evidence>
<evidence type="ECO:0000259" key="15">
    <source>
        <dbReference type="Pfam" id="PF04926"/>
    </source>
</evidence>
<dbReference type="InterPro" id="IPR007012">
    <property type="entry name" value="PolA_pol_cen_dom"/>
</dbReference>
<evidence type="ECO:0000256" key="1">
    <source>
        <dbReference type="ARBA" id="ARBA00001936"/>
    </source>
</evidence>
<dbReference type="PANTHER" id="PTHR10682:SF36">
    <property type="entry name" value="NUCLEAR POLY(A) POLYMERASE 4"/>
    <property type="match status" value="1"/>
</dbReference>
<evidence type="ECO:0000256" key="5">
    <source>
        <dbReference type="ARBA" id="ARBA00012388"/>
    </source>
</evidence>
<feature type="compositionally biased region" description="Polar residues" evidence="14">
    <location>
        <begin position="536"/>
        <end position="556"/>
    </location>
</feature>
<name>A0A7J7NAE1_9MAGN</name>
<dbReference type="GO" id="GO:0046872">
    <property type="term" value="F:metal ion binding"/>
    <property type="evidence" value="ECO:0007669"/>
    <property type="project" value="UniProtKB-KW"/>
</dbReference>
<dbReference type="SUPFAM" id="SSF81301">
    <property type="entry name" value="Nucleotidyltransferase"/>
    <property type="match status" value="1"/>
</dbReference>
<dbReference type="Pfam" id="PF04928">
    <property type="entry name" value="PAP_central"/>
    <property type="match status" value="1"/>
</dbReference>
<feature type="domain" description="Poly(A) polymerase central" evidence="16">
    <location>
        <begin position="221"/>
        <end position="365"/>
    </location>
</feature>
<keyword evidence="10" id="KW-0067">ATP-binding</keyword>
<keyword evidence="6" id="KW-0507">mRNA processing</keyword>
<dbReference type="SUPFAM" id="SSF55003">
    <property type="entry name" value="PAP/Archaeal CCA-adding enzyme, C-terminal domain"/>
    <property type="match status" value="1"/>
</dbReference>
<dbReference type="GO" id="GO:0003723">
    <property type="term" value="F:RNA binding"/>
    <property type="evidence" value="ECO:0007669"/>
    <property type="project" value="InterPro"/>
</dbReference>
<dbReference type="Gene3D" id="3.30.460.10">
    <property type="entry name" value="Beta Polymerase, domain 2"/>
    <property type="match status" value="1"/>
</dbReference>
<dbReference type="InterPro" id="IPR011068">
    <property type="entry name" value="NuclTrfase_I-like_C"/>
</dbReference>
<dbReference type="GO" id="GO:1990817">
    <property type="term" value="F:poly(A) RNA polymerase activity"/>
    <property type="evidence" value="ECO:0007669"/>
    <property type="project" value="UniProtKB-EC"/>
</dbReference>
<dbReference type="Gene3D" id="3.30.70.590">
    <property type="entry name" value="Poly(A) polymerase predicted RNA binding domain"/>
    <property type="match status" value="1"/>
</dbReference>
<dbReference type="Pfam" id="PF20750">
    <property type="entry name" value="PAP_NTPase"/>
    <property type="match status" value="1"/>
</dbReference>
<comment type="cofactor">
    <cofactor evidence="1">
        <name>Mn(2+)</name>
        <dbReference type="ChEBI" id="CHEBI:29035"/>
    </cofactor>
</comment>
<sequence length="767" mass="85415">MSTSVGLRGSSSLPEEAAKQYGVTKVISFSGPSESDIQRSLELEKFLVDAGLYENKQETAKREEILAQIKEVVTAWVKQLTRQRGYTDQMVEDANAVILTFGSYRLGVHGPGADIDTLCVGPSYVNRDEDFFIILHDILAHMEEVSQLQPIPAAHVPVMKFKFRGVSIDLLYASISVLVVPEDLDISHDSVLLGIDEQTVRSLNGCRVADQILRLVPNIEHFRVVLRCLKLWAKRRGVYSNVTGFLGGVNWALLVARICQLYPNAIPSMLVSRFFRVYTQWRWPNPVMLSSIEENELGLTIWDPRKNPWDRTHLMPIITPAYPCMNSSYNVSTSTLRVMMEQFQHGNKMCEEIDLRKAQWSTLFEPYLFFEAYKNYLQVEIIAAAEDLLSWKGWVESRLRQLTLMIERDTYGMLQCHPYPIEYIDSSKACPHCTFFMGLQRKEGVRVQEGQQFDIRGTVDEFRHSVNMYLSWKPGMEIFVSHVRRKQIPSFVFPLGYKRPRPSRTTCQSDKVSPGERQLKRKNDTELVNGKLAKRTSISPQKQGSISPGTSGGSCESKVSTVVEVPLSGSNDTEVLNGMSVKRTSISPQKQGSISPGTSGGSCETKISTEAEVSLSGSNEAVLPMSGSNEAVLPMRTDGTARKLEWEDAVVGDEDIFNSQEDKVGSENSEIVSGSDSCSPNGSSEGSNSVSLQDVACAGYSEILDKCLNRGQILDNGLTKELEPNLALGIVLKARNGGNSETLQKPVIRHVEFDINGMKLPILSVAQ</sequence>
<evidence type="ECO:0000256" key="6">
    <source>
        <dbReference type="ARBA" id="ARBA00022664"/>
    </source>
</evidence>
<feature type="domain" description="Poly(A) polymerase RNA-binding" evidence="15">
    <location>
        <begin position="369"/>
        <end position="424"/>
    </location>
</feature>
<dbReference type="FunFam" id="3.30.460.10:FF:000002">
    <property type="entry name" value="Poly(A) polymerase alpha, putative"/>
    <property type="match status" value="1"/>
</dbReference>
<evidence type="ECO:0000256" key="14">
    <source>
        <dbReference type="SAM" id="MobiDB-lite"/>
    </source>
</evidence>
<protein>
    <recommendedName>
        <fullName evidence="5">polynucleotide adenylyltransferase</fullName>
        <ecNumber evidence="5">2.7.7.19</ecNumber>
    </recommendedName>
</protein>
<dbReference type="SUPFAM" id="SSF81631">
    <property type="entry name" value="PAP/OAS1 substrate-binding domain"/>
    <property type="match status" value="1"/>
</dbReference>